<proteinExistence type="predicted"/>
<protein>
    <recommendedName>
        <fullName evidence="3">Lipocalin-like domain-containing protein</fullName>
    </recommendedName>
</protein>
<evidence type="ECO:0000313" key="1">
    <source>
        <dbReference type="EMBL" id="MCH7415849.1"/>
    </source>
</evidence>
<comment type="caution">
    <text evidence="1">The sequence shown here is derived from an EMBL/GenBank/DDBJ whole genome shotgun (WGS) entry which is preliminary data.</text>
</comment>
<dbReference type="EMBL" id="JAKZGO010000034">
    <property type="protein sequence ID" value="MCH7415849.1"/>
    <property type="molecule type" value="Genomic_DNA"/>
</dbReference>
<dbReference type="Proteomes" id="UP001165430">
    <property type="component" value="Unassembled WGS sequence"/>
</dbReference>
<reference evidence="1" key="1">
    <citation type="submission" date="2022-03" db="EMBL/GenBank/DDBJ databases">
        <title>De novo assembled genomes of Belliella spp. (Cyclobacteriaceae) strains.</title>
        <authorList>
            <person name="Szabo A."/>
            <person name="Korponai K."/>
            <person name="Felfoldi T."/>
        </authorList>
    </citation>
    <scope>NUCLEOTIDE SEQUENCE</scope>
    <source>
        <strain evidence="1">DSM 111903</strain>
    </source>
</reference>
<keyword evidence="2" id="KW-1185">Reference proteome</keyword>
<accession>A0ABS9VHC8</accession>
<sequence>MTIISFSVRGQDSTFGLIGVYESTQNKFERYSILILEKDKKFIYKYGVGGCQGEVKGTWTIQDKRLEFLNDQEFLNNDIINYPNLALTTWTIKKKGIKPDKLVNSGCVKDNKLHVKNK</sequence>
<gene>
    <name evidence="1" type="ORF">MM213_20280</name>
</gene>
<evidence type="ECO:0000313" key="2">
    <source>
        <dbReference type="Proteomes" id="UP001165430"/>
    </source>
</evidence>
<organism evidence="1 2">
    <name type="scientific">Belliella alkalica</name>
    <dbReference type="NCBI Taxonomy" id="1730871"/>
    <lineage>
        <taxon>Bacteria</taxon>
        <taxon>Pseudomonadati</taxon>
        <taxon>Bacteroidota</taxon>
        <taxon>Cytophagia</taxon>
        <taxon>Cytophagales</taxon>
        <taxon>Cyclobacteriaceae</taxon>
        <taxon>Belliella</taxon>
    </lineage>
</organism>
<name>A0ABS9VHC8_9BACT</name>
<evidence type="ECO:0008006" key="3">
    <source>
        <dbReference type="Google" id="ProtNLM"/>
    </source>
</evidence>